<evidence type="ECO:0000313" key="2">
    <source>
        <dbReference type="EMBL" id="LAA92316.1"/>
    </source>
</evidence>
<accession>A0A2D4J753</accession>
<protein>
    <submittedName>
        <fullName evidence="2">Uncharacterized protein</fullName>
    </submittedName>
</protein>
<feature type="transmembrane region" description="Helical" evidence="1">
    <location>
        <begin position="12"/>
        <end position="34"/>
    </location>
</feature>
<evidence type="ECO:0000256" key="1">
    <source>
        <dbReference type="SAM" id="Phobius"/>
    </source>
</evidence>
<keyword evidence="1" id="KW-0472">Membrane</keyword>
<sequence length="99" mass="11260">MCNVNPMHMLHSLSTTSVAQFSIGSWGWGLLIYMKTFGGNVRTLEWDANIILMILGSIPPFSSFLLFKFAKYDDSLSESKKREKTKVQISRKLQLLCNV</sequence>
<name>A0A2D4J753_MICLE</name>
<keyword evidence="1" id="KW-0812">Transmembrane</keyword>
<dbReference type="EMBL" id="IACK01160641">
    <property type="protein sequence ID" value="LAA92316.1"/>
    <property type="molecule type" value="Transcribed_RNA"/>
</dbReference>
<keyword evidence="1" id="KW-1133">Transmembrane helix</keyword>
<organism evidence="2">
    <name type="scientific">Micrurus lemniscatus lemniscatus</name>
    <dbReference type="NCBI Taxonomy" id="129467"/>
    <lineage>
        <taxon>Eukaryota</taxon>
        <taxon>Metazoa</taxon>
        <taxon>Chordata</taxon>
        <taxon>Craniata</taxon>
        <taxon>Vertebrata</taxon>
        <taxon>Euteleostomi</taxon>
        <taxon>Lepidosauria</taxon>
        <taxon>Squamata</taxon>
        <taxon>Bifurcata</taxon>
        <taxon>Unidentata</taxon>
        <taxon>Episquamata</taxon>
        <taxon>Toxicofera</taxon>
        <taxon>Serpentes</taxon>
        <taxon>Colubroidea</taxon>
        <taxon>Elapidae</taxon>
        <taxon>Elapinae</taxon>
        <taxon>Micrurus</taxon>
    </lineage>
</organism>
<proteinExistence type="predicted"/>
<feature type="transmembrane region" description="Helical" evidence="1">
    <location>
        <begin position="46"/>
        <end position="67"/>
    </location>
</feature>
<reference evidence="2" key="1">
    <citation type="submission" date="2017-07" db="EMBL/GenBank/DDBJ databases">
        <authorList>
            <person name="Mikheyev A."/>
            <person name="Grau M."/>
        </authorList>
    </citation>
    <scope>NUCLEOTIDE SEQUENCE</scope>
    <source>
        <tissue evidence="2">Venom_gland</tissue>
    </source>
</reference>
<dbReference type="AlphaFoldDB" id="A0A2D4J753"/>
<reference evidence="2" key="2">
    <citation type="submission" date="2017-11" db="EMBL/GenBank/DDBJ databases">
        <title>Coralsnake Venomics: Analyses of Venom Gland Transcriptomes and Proteomes of Six Brazilian Taxa.</title>
        <authorList>
            <person name="Aird S.D."/>
            <person name="Jorge da Silva N."/>
            <person name="Qiu L."/>
            <person name="Villar-Briones A."/>
            <person name="Aparecida-Saddi V."/>
            <person name="Campos-Telles M.P."/>
            <person name="Grau M."/>
            <person name="Mikheyev A.S."/>
        </authorList>
    </citation>
    <scope>NUCLEOTIDE SEQUENCE</scope>
    <source>
        <tissue evidence="2">Venom_gland</tissue>
    </source>
</reference>